<evidence type="ECO:0000256" key="1">
    <source>
        <dbReference type="SAM" id="MobiDB-lite"/>
    </source>
</evidence>
<proteinExistence type="predicted"/>
<name>A0A9C7F7H8_9VIRU</name>
<dbReference type="EMBL" id="LC738885">
    <property type="protein sequence ID" value="BDT63553.1"/>
    <property type="molecule type" value="Genomic_DNA"/>
</dbReference>
<accession>A0A9C7F7H8</accession>
<organism evidence="2">
    <name type="scientific">Pasiphaea japonica whispovirus</name>
    <dbReference type="NCBI Taxonomy" id="2984286"/>
    <lineage>
        <taxon>Viruses</taxon>
        <taxon>Viruses incertae sedis</taxon>
        <taxon>Naldaviricetes</taxon>
        <taxon>Nimaviridae</taxon>
        <taxon>Whispovirus</taxon>
    </lineage>
</organism>
<feature type="region of interest" description="Disordered" evidence="1">
    <location>
        <begin position="38"/>
        <end position="70"/>
    </location>
</feature>
<sequence>MASSCHYFKGLDDLVNNVLAKNKNDTTQTNEKKKIYEKKKIISPTIHPTPQLPETNPKPAATTQPPTQINKNHKNLTVEQKVKTSELRIKNALAEIVCAAKERSEALTINTARNTSYDAKDSVFSVLKSSFVSSLPMAVIGNNVCKASKKNEINTAVKELDIKKKCALVYDETVCLNFWKKHHNTLLQMATQYFSRHDNTKCNGINVCVKGDENNNYRNKLLVKNLPNSNCDISVLEVNGVRRNVIERSFASIKNSCEHFSRKPSERINLDTTKAEASHVFSTLHRLDPKRKLFFAGKTFYQKKTTFNNKFRWMEVVGWDENEVSKQAVKVIKPTIDDVFILPNSFHNVAEHLKDKYGYCLYKKSSKITKRKYYNISPKLINPQLDSVNEYKEIIEEINNCLNVLLSLGKNSTYTQSTLNLYNGKFKRYVIFCFALYSLNKDKHAESVSPLPFNFLNLFSYMYCHGPKLHSTSFLATLTFIQNYLFYPMTTAAPAVSAKRLLDIDSSIMKGGKGVGVRDFGSPVKTSLHTRTLVSFLSYAEMAMGTMTALLTANYHNKHLSVTLAERIANSLDRWCDAIIFVFFTFVLFHRFSGVKKVSLDSALRLILGQTHAHTNKVRASKRCRNEQEGEEACLTLSHAHLLGLPYSIQFAIGLPVRKLHPLVKPSNTTAVFGNLVHISNCLKYEFPKNGYVAGNLSMFDNLIKEIIDEYYSKGSFENIISQTKEVMENNSPYDRQSGLLLVPSHIDDRDTVTGDVSEKYQQYLLHRDVEDYLMASPMKMVFIRAIDNQNKEKYLSVGDLAVLAIWCKKYVLCKNWEDPVISKSQYEWLSSKLCGHLLLADLVNFGLLGDLKIINRLDTNTNTFHRDTERLPTASDQKKFIKNTSLDDRKKLAFVHHCINIRTRTHLGRVTATSWAVDAIRTLTKGDKDTFATLSASLDLHHLGHTNSANFVPYFSNNYVSNEQEIGLWGYVRRTSEKVAKNELNKGNLGNLDKVGIANSNLAAAAIAISSAIDLGETQAVLDDSAKFKKVSSTSLCLNTSKVSQAREREREACVQRLLVPNKKTQNKQNVFLLKQLWGFFADPEKRKSLIDGKAISAMCMYTGFLHAAVPDFIFHYDFKKPSSFIRLRLRYIQNEPTCKTSNYPPPPNKKRRLVKDKEDAVLTLDDKDNIIIFDKFALADTDEARCRMKEQHQRTLIAGRIKKACERKHRKRIEQDIDQSNEDAAGEELIEQLTRVSYL</sequence>
<feature type="compositionally biased region" description="Low complexity" evidence="1">
    <location>
        <begin position="59"/>
        <end position="68"/>
    </location>
</feature>
<evidence type="ECO:0000313" key="2">
    <source>
        <dbReference type="EMBL" id="BDT63553.1"/>
    </source>
</evidence>
<protein>
    <submittedName>
        <fullName evidence="2">Wsv433-like protein</fullName>
    </submittedName>
</protein>
<reference evidence="2" key="1">
    <citation type="submission" date="2022-10" db="EMBL/GenBank/DDBJ databases">
        <title>Genome sequences of endogenous nimaviruses in decapod crustaceans.</title>
        <authorList>
            <person name="Kawato S."/>
            <person name="Nozaki R."/>
            <person name="Kondo H."/>
            <person name="Hirono I."/>
        </authorList>
    </citation>
    <scope>NUCLEOTIDE SEQUENCE</scope>
    <source>
        <strain evidence="2">Toyama2020</strain>
    </source>
</reference>